<reference evidence="2 3" key="1">
    <citation type="submission" date="2019-10" db="EMBL/GenBank/DDBJ databases">
        <title>Genomic and transcriptomic insights into the perfect genentic adaptation of a filamentous nitrogen-fixing cyanobacterium to rice fields.</title>
        <authorList>
            <person name="Chen Z."/>
        </authorList>
    </citation>
    <scope>NUCLEOTIDE SEQUENCE [LARGE SCALE GENOMIC DNA]</scope>
    <source>
        <strain evidence="2">CCNUC1</strain>
    </source>
</reference>
<dbReference type="InterPro" id="IPR008538">
    <property type="entry name" value="Uma2"/>
</dbReference>
<dbReference type="SUPFAM" id="SSF52980">
    <property type="entry name" value="Restriction endonuclease-like"/>
    <property type="match status" value="1"/>
</dbReference>
<evidence type="ECO:0000313" key="3">
    <source>
        <dbReference type="Proteomes" id="UP000326678"/>
    </source>
</evidence>
<dbReference type="CDD" id="cd06260">
    <property type="entry name" value="DUF820-like"/>
    <property type="match status" value="1"/>
</dbReference>
<accession>A0A5P8VS93</accession>
<evidence type="ECO:0000313" key="2">
    <source>
        <dbReference type="EMBL" id="QFS43197.1"/>
    </source>
</evidence>
<dbReference type="Proteomes" id="UP000326678">
    <property type="component" value="Chromosome Gxm1"/>
</dbReference>
<feature type="domain" description="Putative restriction endonuclease" evidence="1">
    <location>
        <begin position="12"/>
        <end position="180"/>
    </location>
</feature>
<dbReference type="GO" id="GO:0004519">
    <property type="term" value="F:endonuclease activity"/>
    <property type="evidence" value="ECO:0007669"/>
    <property type="project" value="UniProtKB-KW"/>
</dbReference>
<dbReference type="RefSeq" id="WP_152588166.1">
    <property type="nucleotide sequence ID" value="NZ_CP045226.1"/>
</dbReference>
<dbReference type="Pfam" id="PF05685">
    <property type="entry name" value="Uma2"/>
    <property type="match status" value="1"/>
</dbReference>
<dbReference type="PANTHER" id="PTHR36558:SF1">
    <property type="entry name" value="RESTRICTION ENDONUCLEASE DOMAIN-CONTAINING PROTEIN-RELATED"/>
    <property type="match status" value="1"/>
</dbReference>
<keyword evidence="2" id="KW-0378">Hydrolase</keyword>
<protein>
    <submittedName>
        <fullName evidence="2">Uma2 family endonuclease</fullName>
    </submittedName>
</protein>
<dbReference type="EMBL" id="CP045226">
    <property type="protein sequence ID" value="QFS43197.1"/>
    <property type="molecule type" value="Genomic_DNA"/>
</dbReference>
<gene>
    <name evidence="2" type="ORF">GXM_00670</name>
</gene>
<organism evidence="2 3">
    <name type="scientific">Nostoc sphaeroides CCNUC1</name>
    <dbReference type="NCBI Taxonomy" id="2653204"/>
    <lineage>
        <taxon>Bacteria</taxon>
        <taxon>Bacillati</taxon>
        <taxon>Cyanobacteriota</taxon>
        <taxon>Cyanophyceae</taxon>
        <taxon>Nostocales</taxon>
        <taxon>Nostocaceae</taxon>
        <taxon>Nostoc</taxon>
    </lineage>
</organism>
<dbReference type="Gene3D" id="3.90.1570.10">
    <property type="entry name" value="tt1808, chain A"/>
    <property type="match status" value="1"/>
</dbReference>
<dbReference type="KEGG" id="nsh:GXM_00670"/>
<proteinExistence type="predicted"/>
<sequence>MVLQTEKRYYTPEEYLELEEKAEYKNEYRDGEIIPMTGGTTNHNKIALNFCRKFPLTVQGQDYEIYIGDVKLSIPRYRINTYPDVMVIKGKPIYEGTGKTIITNPLLIVEVLSNSTKNYDKTDKFKYYRSIPGFQEYIMIDQYSFAVEQFAKQAEGQWIFKEYEGENAVLVLDSIDFQIALRDIYERVDFELIEEYSNPI</sequence>
<dbReference type="PANTHER" id="PTHR36558">
    <property type="entry name" value="GLR1098 PROTEIN"/>
    <property type="match status" value="1"/>
</dbReference>
<dbReference type="InterPro" id="IPR012296">
    <property type="entry name" value="Nuclease_put_TT1808"/>
</dbReference>
<evidence type="ECO:0000259" key="1">
    <source>
        <dbReference type="Pfam" id="PF05685"/>
    </source>
</evidence>
<dbReference type="InterPro" id="IPR011335">
    <property type="entry name" value="Restrct_endonuc-II-like"/>
</dbReference>
<keyword evidence="3" id="KW-1185">Reference proteome</keyword>
<keyword evidence="2" id="KW-0255">Endonuclease</keyword>
<name>A0A5P8VS93_9NOSO</name>
<dbReference type="AlphaFoldDB" id="A0A5P8VS93"/>
<keyword evidence="2" id="KW-0540">Nuclease</keyword>